<evidence type="ECO:0000256" key="3">
    <source>
        <dbReference type="ARBA" id="ARBA00023163"/>
    </source>
</evidence>
<keyword evidence="1" id="KW-0805">Transcription regulation</keyword>
<proteinExistence type="predicted"/>
<evidence type="ECO:0000313" key="6">
    <source>
        <dbReference type="Proteomes" id="UP000240542"/>
    </source>
</evidence>
<dbReference type="PROSITE" id="PS50949">
    <property type="entry name" value="HTH_GNTR"/>
    <property type="match status" value="1"/>
</dbReference>
<dbReference type="EMBL" id="PYGA01000002">
    <property type="protein sequence ID" value="PSL00293.1"/>
    <property type="molecule type" value="Genomic_DNA"/>
</dbReference>
<dbReference type="RefSeq" id="WP_106581623.1">
    <property type="nucleotide sequence ID" value="NZ_PYGA01000002.1"/>
</dbReference>
<dbReference type="GO" id="GO:0003677">
    <property type="term" value="F:DNA binding"/>
    <property type="evidence" value="ECO:0007669"/>
    <property type="project" value="UniProtKB-KW"/>
</dbReference>
<evidence type="ECO:0000259" key="4">
    <source>
        <dbReference type="PROSITE" id="PS50949"/>
    </source>
</evidence>
<name>A0A2P8DSV0_9ACTN</name>
<dbReference type="Gene3D" id="1.20.120.530">
    <property type="entry name" value="GntR ligand-binding domain-like"/>
    <property type="match status" value="1"/>
</dbReference>
<feature type="domain" description="HTH gntR-type" evidence="4">
    <location>
        <begin position="8"/>
        <end position="75"/>
    </location>
</feature>
<evidence type="ECO:0000256" key="1">
    <source>
        <dbReference type="ARBA" id="ARBA00023015"/>
    </source>
</evidence>
<sequence length="215" mass="24004">MAVQQSAQPARVRAYEWVRNGILTGRLESGSFIDEATVCQAVGVSRTPVREAFHQLSAEKFMVHSPRRGAQVRTVTATELIEVYDSRRLIEGHAGRLVCERELPLPDELTELLDRMEAVDAGTLEGTDLNYRFHRGIVSAAGNTVLTELYEALSPRLLRVSLMAMTARPERRTHIDSEHRLLLKALRERDTDGFLGTLDAHLRPIEAVLAALPGR</sequence>
<dbReference type="InterPro" id="IPR036390">
    <property type="entry name" value="WH_DNA-bd_sf"/>
</dbReference>
<dbReference type="OrthoDB" id="4120783at2"/>
<dbReference type="Pfam" id="PF00392">
    <property type="entry name" value="GntR"/>
    <property type="match status" value="1"/>
</dbReference>
<evidence type="ECO:0000313" key="5">
    <source>
        <dbReference type="EMBL" id="PSL00293.1"/>
    </source>
</evidence>
<gene>
    <name evidence="5" type="ORF">CLV63_102420</name>
</gene>
<dbReference type="InterPro" id="IPR000524">
    <property type="entry name" value="Tscrpt_reg_HTH_GntR"/>
</dbReference>
<dbReference type="GO" id="GO:0003700">
    <property type="term" value="F:DNA-binding transcription factor activity"/>
    <property type="evidence" value="ECO:0007669"/>
    <property type="project" value="InterPro"/>
</dbReference>
<dbReference type="PANTHER" id="PTHR43537">
    <property type="entry name" value="TRANSCRIPTIONAL REGULATOR, GNTR FAMILY"/>
    <property type="match status" value="1"/>
</dbReference>
<keyword evidence="2" id="KW-0238">DNA-binding</keyword>
<keyword evidence="3" id="KW-0804">Transcription</keyword>
<dbReference type="InterPro" id="IPR011711">
    <property type="entry name" value="GntR_C"/>
</dbReference>
<reference evidence="5 6" key="1">
    <citation type="submission" date="2018-03" db="EMBL/GenBank/DDBJ databases">
        <title>Genomic Encyclopedia of Archaeal and Bacterial Type Strains, Phase II (KMG-II): from individual species to whole genera.</title>
        <authorList>
            <person name="Goeker M."/>
        </authorList>
    </citation>
    <scope>NUCLEOTIDE SEQUENCE [LARGE SCALE GENOMIC DNA]</scope>
    <source>
        <strain evidence="5 6">DSM 45312</strain>
    </source>
</reference>
<evidence type="ECO:0000256" key="2">
    <source>
        <dbReference type="ARBA" id="ARBA00023125"/>
    </source>
</evidence>
<dbReference type="SMART" id="SM00895">
    <property type="entry name" value="FCD"/>
    <property type="match status" value="1"/>
</dbReference>
<dbReference type="PANTHER" id="PTHR43537:SF24">
    <property type="entry name" value="GLUCONATE OPERON TRANSCRIPTIONAL REPRESSOR"/>
    <property type="match status" value="1"/>
</dbReference>
<dbReference type="Pfam" id="PF07729">
    <property type="entry name" value="FCD"/>
    <property type="match status" value="1"/>
</dbReference>
<accession>A0A2P8DSV0</accession>
<dbReference type="AlphaFoldDB" id="A0A2P8DSV0"/>
<dbReference type="InterPro" id="IPR036388">
    <property type="entry name" value="WH-like_DNA-bd_sf"/>
</dbReference>
<dbReference type="SUPFAM" id="SSF48008">
    <property type="entry name" value="GntR ligand-binding domain-like"/>
    <property type="match status" value="1"/>
</dbReference>
<dbReference type="SMART" id="SM00345">
    <property type="entry name" value="HTH_GNTR"/>
    <property type="match status" value="1"/>
</dbReference>
<dbReference type="Proteomes" id="UP000240542">
    <property type="component" value="Unassembled WGS sequence"/>
</dbReference>
<organism evidence="5 6">
    <name type="scientific">Murinocardiopsis flavida</name>
    <dbReference type="NCBI Taxonomy" id="645275"/>
    <lineage>
        <taxon>Bacteria</taxon>
        <taxon>Bacillati</taxon>
        <taxon>Actinomycetota</taxon>
        <taxon>Actinomycetes</taxon>
        <taxon>Streptosporangiales</taxon>
        <taxon>Nocardiopsidaceae</taxon>
        <taxon>Murinocardiopsis</taxon>
    </lineage>
</organism>
<comment type="caution">
    <text evidence="5">The sequence shown here is derived from an EMBL/GenBank/DDBJ whole genome shotgun (WGS) entry which is preliminary data.</text>
</comment>
<keyword evidence="6" id="KW-1185">Reference proteome</keyword>
<dbReference type="Gene3D" id="1.10.10.10">
    <property type="entry name" value="Winged helix-like DNA-binding domain superfamily/Winged helix DNA-binding domain"/>
    <property type="match status" value="1"/>
</dbReference>
<protein>
    <submittedName>
        <fullName evidence="5">GntR family transcriptional regulator</fullName>
    </submittedName>
</protein>
<dbReference type="InterPro" id="IPR008920">
    <property type="entry name" value="TF_FadR/GntR_C"/>
</dbReference>
<dbReference type="SUPFAM" id="SSF46785">
    <property type="entry name" value="Winged helix' DNA-binding domain"/>
    <property type="match status" value="1"/>
</dbReference>